<accession>A0AAX3XA01</accession>
<evidence type="ECO:0000313" key="2">
    <source>
        <dbReference type="Proteomes" id="UP001231316"/>
    </source>
</evidence>
<dbReference type="AlphaFoldDB" id="A0AAX3XA01"/>
<geneLocation type="plasmid" evidence="1 2">
    <name>unnamed2</name>
</geneLocation>
<dbReference type="RefSeq" id="WP_284650673.1">
    <property type="nucleotide sequence ID" value="NZ_CP123973.1"/>
</dbReference>
<sequence length="123" mass="14437">MSKYYVTGTEIEGRILLKRDNGYITTYENLADAQAKAEKIPGWSVYSLKKLEVDNKEDKKEDEKVEKKDEKTIKIEGVIQDLFENYKNMMMHVEDNDKVGLKIDLNNYRKFINGLNEINKGRR</sequence>
<protein>
    <submittedName>
        <fullName evidence="1">Uncharacterized protein</fullName>
    </submittedName>
</protein>
<proteinExistence type="predicted"/>
<evidence type="ECO:0000313" key="1">
    <source>
        <dbReference type="EMBL" id="WII29700.1"/>
    </source>
</evidence>
<gene>
    <name evidence="1" type="ORF">QFE45_10555</name>
</gene>
<organism evidence="1 2">
    <name type="scientific">Ligilactobacillus salivarius</name>
    <dbReference type="NCBI Taxonomy" id="1624"/>
    <lineage>
        <taxon>Bacteria</taxon>
        <taxon>Bacillati</taxon>
        <taxon>Bacillota</taxon>
        <taxon>Bacilli</taxon>
        <taxon>Lactobacillales</taxon>
        <taxon>Lactobacillaceae</taxon>
        <taxon>Ligilactobacillus</taxon>
    </lineage>
</organism>
<name>A0AAX3XA01_9LACO</name>
<dbReference type="EMBL" id="CP123973">
    <property type="protein sequence ID" value="WII29700.1"/>
    <property type="molecule type" value="Genomic_DNA"/>
</dbReference>
<keyword evidence="1" id="KW-0614">Plasmid</keyword>
<dbReference type="Proteomes" id="UP001231316">
    <property type="component" value="Plasmid unnamed2"/>
</dbReference>
<reference evidence="1" key="1">
    <citation type="submission" date="2023-04" db="EMBL/GenBank/DDBJ databases">
        <title>Four porcine-derived lactic acid bacteria strains analyses and their evaluation as potential probiotics based on genomics.</title>
        <authorList>
            <person name="Niu D."/>
        </authorList>
    </citation>
    <scope>NUCLEOTIDE SEQUENCE</scope>
    <source>
        <strain evidence="1">ZSA5</strain>
        <plasmid evidence="1">unnamed2</plasmid>
    </source>
</reference>